<comment type="caution">
    <text evidence="1">The sequence shown here is derived from an EMBL/GenBank/DDBJ whole genome shotgun (WGS) entry which is preliminary data.</text>
</comment>
<dbReference type="Proteomes" id="UP000784294">
    <property type="component" value="Unassembled WGS sequence"/>
</dbReference>
<dbReference type="EMBL" id="CAAALY010007487">
    <property type="protein sequence ID" value="VEL09881.1"/>
    <property type="molecule type" value="Genomic_DNA"/>
</dbReference>
<proteinExistence type="predicted"/>
<keyword evidence="2" id="KW-1185">Reference proteome</keyword>
<protein>
    <submittedName>
        <fullName evidence="1">Uncharacterized protein</fullName>
    </submittedName>
</protein>
<evidence type="ECO:0000313" key="2">
    <source>
        <dbReference type="Proteomes" id="UP000784294"/>
    </source>
</evidence>
<organism evidence="1 2">
    <name type="scientific">Protopolystoma xenopodis</name>
    <dbReference type="NCBI Taxonomy" id="117903"/>
    <lineage>
        <taxon>Eukaryota</taxon>
        <taxon>Metazoa</taxon>
        <taxon>Spiralia</taxon>
        <taxon>Lophotrochozoa</taxon>
        <taxon>Platyhelminthes</taxon>
        <taxon>Monogenea</taxon>
        <taxon>Polyopisthocotylea</taxon>
        <taxon>Polystomatidea</taxon>
        <taxon>Polystomatidae</taxon>
        <taxon>Protopolystoma</taxon>
    </lineage>
</organism>
<sequence length="64" mass="7183">MAKHPSNTGRTGVIWITLDGQSGEGLRCCVYYFAASRSEASRTIWQRIRLSSLDTDFLTMPSDK</sequence>
<dbReference type="AlphaFoldDB" id="A0A448WEL5"/>
<evidence type="ECO:0000313" key="1">
    <source>
        <dbReference type="EMBL" id="VEL09881.1"/>
    </source>
</evidence>
<gene>
    <name evidence="1" type="ORF">PXEA_LOCUS3321</name>
</gene>
<reference evidence="1" key="1">
    <citation type="submission" date="2018-11" db="EMBL/GenBank/DDBJ databases">
        <authorList>
            <consortium name="Pathogen Informatics"/>
        </authorList>
    </citation>
    <scope>NUCLEOTIDE SEQUENCE</scope>
</reference>
<name>A0A448WEL5_9PLAT</name>
<accession>A0A448WEL5</accession>